<reference evidence="2 3" key="1">
    <citation type="submission" date="2016-02" db="EMBL/GenBank/DDBJ databases">
        <title>Genome analysis of coral dinoflagellate symbionts highlights evolutionary adaptations to a symbiotic lifestyle.</title>
        <authorList>
            <person name="Aranda M."/>
            <person name="Li Y."/>
            <person name="Liew Y.J."/>
            <person name="Baumgarten S."/>
            <person name="Simakov O."/>
            <person name="Wilson M."/>
            <person name="Piel J."/>
            <person name="Ashoor H."/>
            <person name="Bougouffa S."/>
            <person name="Bajic V.B."/>
            <person name="Ryu T."/>
            <person name="Ravasi T."/>
            <person name="Bayer T."/>
            <person name="Micklem G."/>
            <person name="Kim H."/>
            <person name="Bhak J."/>
            <person name="Lajeunesse T.C."/>
            <person name="Voolstra C.R."/>
        </authorList>
    </citation>
    <scope>NUCLEOTIDE SEQUENCE [LARGE SCALE GENOMIC DNA]</scope>
    <source>
        <strain evidence="2 3">CCMP2467</strain>
    </source>
</reference>
<feature type="compositionally biased region" description="Polar residues" evidence="1">
    <location>
        <begin position="189"/>
        <end position="198"/>
    </location>
</feature>
<proteinExistence type="predicted"/>
<protein>
    <submittedName>
        <fullName evidence="2">Uncharacterized protein</fullName>
    </submittedName>
</protein>
<evidence type="ECO:0000313" key="3">
    <source>
        <dbReference type="Proteomes" id="UP000186817"/>
    </source>
</evidence>
<feature type="compositionally biased region" description="Basic and acidic residues" evidence="1">
    <location>
        <begin position="201"/>
        <end position="210"/>
    </location>
</feature>
<keyword evidence="3" id="KW-1185">Reference proteome</keyword>
<gene>
    <name evidence="2" type="ORF">AK812_SmicGene29313</name>
</gene>
<dbReference type="EMBL" id="LSRX01000771">
    <property type="protein sequence ID" value="OLP89232.1"/>
    <property type="molecule type" value="Genomic_DNA"/>
</dbReference>
<dbReference type="Proteomes" id="UP000186817">
    <property type="component" value="Unassembled WGS sequence"/>
</dbReference>
<evidence type="ECO:0000313" key="2">
    <source>
        <dbReference type="EMBL" id="OLP89232.1"/>
    </source>
</evidence>
<accession>A0A1Q9D235</accession>
<evidence type="ECO:0000256" key="1">
    <source>
        <dbReference type="SAM" id="MobiDB-lite"/>
    </source>
</evidence>
<comment type="caution">
    <text evidence="2">The sequence shown here is derived from an EMBL/GenBank/DDBJ whole genome shotgun (WGS) entry which is preliminary data.</text>
</comment>
<sequence>METPPMHHRRHISVVPVPCFCQTDREAGAPVTRPTGTTIDYDESTFAGGTVDGSYIEHTSHHRSRRQHAGYHYGSSPGTSTKDFDPWNESEDGIRRAPDARTQVGDWSAEWINDNIPESARPATRLPDRIFHLLFSYLDLSLPGAMDSSQVLNAMSSQLAAVAAGLEGMVRRSCRRQRQWLAHRKMVLVTSTGTSQPRRQQKNEGEKTPAEGETQTGDDTTDQATKEATDAGQAASSSQDVWEVKTGSWNNPVKMAPGITQFERRLGAPMHGLMNAYQKLFPSFKKESLIPRWKTYLGGQGTTGTASDWSCEVQFPAEHKDRILEAWRDVLYDQVKQQDNVAARLNRFLTKAVPSYTDGEEEGIEHWLARFKFENELMEEMAATKAAEAEIKPGDTLLGFVSQGTKRPFDSQAEWDEAVVEAKTSHINRGYDISVYNDEQGVDHGTPPPEHGLTGGQGVACKLESRAGAHRLAEIPPRCLFSVVFSQRISLPQHSRKKGSEFVCSMFAHLP</sequence>
<feature type="region of interest" description="Disordered" evidence="1">
    <location>
        <begin position="188"/>
        <end position="244"/>
    </location>
</feature>
<name>A0A1Q9D235_SYMMI</name>
<dbReference type="AlphaFoldDB" id="A0A1Q9D235"/>
<organism evidence="2 3">
    <name type="scientific">Symbiodinium microadriaticum</name>
    <name type="common">Dinoflagellate</name>
    <name type="synonym">Zooxanthella microadriatica</name>
    <dbReference type="NCBI Taxonomy" id="2951"/>
    <lineage>
        <taxon>Eukaryota</taxon>
        <taxon>Sar</taxon>
        <taxon>Alveolata</taxon>
        <taxon>Dinophyceae</taxon>
        <taxon>Suessiales</taxon>
        <taxon>Symbiodiniaceae</taxon>
        <taxon>Symbiodinium</taxon>
    </lineage>
</organism>
<feature type="region of interest" description="Disordered" evidence="1">
    <location>
        <begin position="52"/>
        <end position="98"/>
    </location>
</feature>
<dbReference type="OrthoDB" id="421521at2759"/>
<feature type="compositionally biased region" description="Basic residues" evidence="1">
    <location>
        <begin position="60"/>
        <end position="69"/>
    </location>
</feature>